<dbReference type="PROSITE" id="PS50847">
    <property type="entry name" value="GRAM_POS_ANCHORING"/>
    <property type="match status" value="1"/>
</dbReference>
<feature type="compositionally biased region" description="Polar residues" evidence="5">
    <location>
        <begin position="115"/>
        <end position="130"/>
    </location>
</feature>
<feature type="signal peptide" evidence="7">
    <location>
        <begin position="1"/>
        <end position="47"/>
    </location>
</feature>
<feature type="compositionally biased region" description="Basic and acidic residues" evidence="5">
    <location>
        <begin position="201"/>
        <end position="218"/>
    </location>
</feature>
<dbReference type="AlphaFoldDB" id="A0A6J4QHU2"/>
<dbReference type="InterPro" id="IPR019931">
    <property type="entry name" value="LPXTG_anchor"/>
</dbReference>
<name>A0A6J4QHU2_9ACTN</name>
<feature type="compositionally biased region" description="Basic and acidic residues" evidence="5">
    <location>
        <begin position="174"/>
        <end position="187"/>
    </location>
</feature>
<feature type="chain" id="PRO_5039005619" description="Gram-positive cocci surface proteins LPxTG domain-containing protein" evidence="7">
    <location>
        <begin position="48"/>
        <end position="248"/>
    </location>
</feature>
<protein>
    <recommendedName>
        <fullName evidence="8">Gram-positive cocci surface proteins LPxTG domain-containing protein</fullName>
    </recommendedName>
</protein>
<evidence type="ECO:0000259" key="8">
    <source>
        <dbReference type="PROSITE" id="PS50847"/>
    </source>
</evidence>
<reference evidence="9" key="1">
    <citation type="submission" date="2020-02" db="EMBL/GenBank/DDBJ databases">
        <authorList>
            <person name="Meier V. D."/>
        </authorList>
    </citation>
    <scope>NUCLEOTIDE SEQUENCE</scope>
    <source>
        <strain evidence="9">AVDCRST_MAG28</strain>
    </source>
</reference>
<feature type="domain" description="Gram-positive cocci surface proteins LPxTG" evidence="8">
    <location>
        <begin position="217"/>
        <end position="248"/>
    </location>
</feature>
<feature type="region of interest" description="Disordered" evidence="5">
    <location>
        <begin position="51"/>
        <end position="100"/>
    </location>
</feature>
<accession>A0A6J4QHU2</accession>
<evidence type="ECO:0000256" key="6">
    <source>
        <dbReference type="SAM" id="Phobius"/>
    </source>
</evidence>
<proteinExistence type="predicted"/>
<dbReference type="NCBIfam" id="TIGR01167">
    <property type="entry name" value="LPXTG_anchor"/>
    <property type="match status" value="1"/>
</dbReference>
<keyword evidence="2" id="KW-0964">Secreted</keyword>
<feature type="region of interest" description="Disordered" evidence="5">
    <location>
        <begin position="112"/>
        <end position="226"/>
    </location>
</feature>
<keyword evidence="1" id="KW-0134">Cell wall</keyword>
<keyword evidence="6" id="KW-1133">Transmembrane helix</keyword>
<feature type="compositionally biased region" description="Pro residues" evidence="5">
    <location>
        <begin position="141"/>
        <end position="171"/>
    </location>
</feature>
<dbReference type="EMBL" id="CADCVE010000017">
    <property type="protein sequence ID" value="CAA9444945.1"/>
    <property type="molecule type" value="Genomic_DNA"/>
</dbReference>
<dbReference type="Pfam" id="PF00746">
    <property type="entry name" value="Gram_pos_anchor"/>
    <property type="match status" value="1"/>
</dbReference>
<feature type="compositionally biased region" description="Acidic residues" evidence="5">
    <location>
        <begin position="51"/>
        <end position="61"/>
    </location>
</feature>
<sequence>MTVWNSSGRIGSTLENYLRREGQVLKKIMMLAAMLAMVLTAAAPAMAQVEQDFDQDSDSGDADQTFTVTGGGSNGSSCTPLSGTSQTGNVQDATGTTSFDSDIEDFEQDEIGSDLSVSGGSSTECTQEVNQAAAAGAPKAAPAPAPKAAPAPAPKAAPAPAPKVAPAPAPAPKAEVKAETPEAKAEAKAAAPAPAPAPAPKMEEKKKEEKKKEEKELPKTGGGTASLLTLGAGALLVGGGLLARRMTR</sequence>
<evidence type="ECO:0000256" key="1">
    <source>
        <dbReference type="ARBA" id="ARBA00022512"/>
    </source>
</evidence>
<evidence type="ECO:0000256" key="2">
    <source>
        <dbReference type="ARBA" id="ARBA00022525"/>
    </source>
</evidence>
<evidence type="ECO:0000256" key="7">
    <source>
        <dbReference type="SAM" id="SignalP"/>
    </source>
</evidence>
<keyword evidence="6" id="KW-0812">Transmembrane</keyword>
<feature type="compositionally biased region" description="Polar residues" evidence="5">
    <location>
        <begin position="75"/>
        <end position="100"/>
    </location>
</feature>
<evidence type="ECO:0000256" key="4">
    <source>
        <dbReference type="ARBA" id="ARBA00023088"/>
    </source>
</evidence>
<evidence type="ECO:0000313" key="9">
    <source>
        <dbReference type="EMBL" id="CAA9444945.1"/>
    </source>
</evidence>
<feature type="transmembrane region" description="Helical" evidence="6">
    <location>
        <begin position="225"/>
        <end position="243"/>
    </location>
</feature>
<evidence type="ECO:0000256" key="5">
    <source>
        <dbReference type="SAM" id="MobiDB-lite"/>
    </source>
</evidence>
<keyword evidence="6" id="KW-0472">Membrane</keyword>
<keyword evidence="4" id="KW-0572">Peptidoglycan-anchor</keyword>
<gene>
    <name evidence="9" type="ORF">AVDCRST_MAG28-606</name>
</gene>
<keyword evidence="3 7" id="KW-0732">Signal</keyword>
<organism evidence="9">
    <name type="scientific">uncultured Rubrobacteraceae bacterium</name>
    <dbReference type="NCBI Taxonomy" id="349277"/>
    <lineage>
        <taxon>Bacteria</taxon>
        <taxon>Bacillati</taxon>
        <taxon>Actinomycetota</taxon>
        <taxon>Rubrobacteria</taxon>
        <taxon>Rubrobacterales</taxon>
        <taxon>Rubrobacteraceae</taxon>
        <taxon>environmental samples</taxon>
    </lineage>
</organism>
<evidence type="ECO:0000256" key="3">
    <source>
        <dbReference type="ARBA" id="ARBA00022729"/>
    </source>
</evidence>